<name>A0A9N8HH05_9STRA</name>
<gene>
    <name evidence="2" type="ORF">SEMRO_512_G157630.1</name>
</gene>
<dbReference type="AlphaFoldDB" id="A0A9N8HH05"/>
<reference evidence="2" key="1">
    <citation type="submission" date="2020-06" db="EMBL/GenBank/DDBJ databases">
        <authorList>
            <consortium name="Plant Systems Biology data submission"/>
        </authorList>
    </citation>
    <scope>NUCLEOTIDE SEQUENCE</scope>
    <source>
        <strain evidence="2">D6</strain>
    </source>
</reference>
<feature type="compositionally biased region" description="Acidic residues" evidence="1">
    <location>
        <begin position="1"/>
        <end position="19"/>
    </location>
</feature>
<dbReference type="OrthoDB" id="10046327at2759"/>
<feature type="region of interest" description="Disordered" evidence="1">
    <location>
        <begin position="1"/>
        <end position="23"/>
    </location>
</feature>
<accession>A0A9N8HH05</accession>
<evidence type="ECO:0000256" key="1">
    <source>
        <dbReference type="SAM" id="MobiDB-lite"/>
    </source>
</evidence>
<keyword evidence="3" id="KW-1185">Reference proteome</keyword>
<proteinExistence type="predicted"/>
<evidence type="ECO:0000313" key="2">
    <source>
        <dbReference type="EMBL" id="CAB9511975.1"/>
    </source>
</evidence>
<dbReference type="Proteomes" id="UP001153069">
    <property type="component" value="Unassembled WGS sequence"/>
</dbReference>
<dbReference type="EMBL" id="CAICTM010000511">
    <property type="protein sequence ID" value="CAB9511975.1"/>
    <property type="molecule type" value="Genomic_DNA"/>
</dbReference>
<comment type="caution">
    <text evidence="2">The sequence shown here is derived from an EMBL/GenBank/DDBJ whole genome shotgun (WGS) entry which is preliminary data.</text>
</comment>
<organism evidence="2 3">
    <name type="scientific">Seminavis robusta</name>
    <dbReference type="NCBI Taxonomy" id="568900"/>
    <lineage>
        <taxon>Eukaryota</taxon>
        <taxon>Sar</taxon>
        <taxon>Stramenopiles</taxon>
        <taxon>Ochrophyta</taxon>
        <taxon>Bacillariophyta</taxon>
        <taxon>Bacillariophyceae</taxon>
        <taxon>Bacillariophycidae</taxon>
        <taxon>Naviculales</taxon>
        <taxon>Naviculaceae</taxon>
        <taxon>Seminavis</taxon>
    </lineage>
</organism>
<sequence length="1083" mass="123695">MVLQSEDADLYCGDDDSSNAEEPLHPFEEVMPEAGDDDDNFELARRLTGIAQPGDSRVFEFSPEYLGGHVLLNKHARLLVRRHGKLIRTRQQRSFLEKIVSASQQTLPLVYPEGMLFYSIFWDSLQDGSIIGAIPTALLCGNSYLRRLNIASLHDHLRCRLMNTTLLTSADYRYQFFALDQLVNLGCREHDTRLILNRGFGECMSSSGIRMIPNQETQFYRAETLEARPIVQQLASAIGERMATWFYTHTVSMKNHVVMNHLKAYLESQEAIEDMAEEMGVRPEELAWKDRERIKLELISSYASVLVRVWANISSIWIHYICHSPEKPVGTVYWSFTRNELQELVSNLFHTHSIFWILEDDGDADRLFDLLERVRASISGMASRDEIDEYMAEGVVQGARQPLAQSNSSGTCFIYIDVEHSEMAEKLLVDLGLVVRVENQSDLIDHNNFRHLYYVDKSLEAKRYVPPTSAQDSVLSPVFARLVIINPNSDNAQYLDSYGVSKYLAKYVTSVDETARVYLSAPSAQLPNRQKISVQETGNTKITSVKVVLEKESKKKRKQVNSIARMMTQTECLMLHFGIPAVITNIRYVHISTTALEERPAFDRSKPLKLFYKNSREASQISKLADIDEKKALPVLHARSSIRTLRGLAKWRKHTEVDILTAKDQLLCPMTLDSVTLFSLRPPELSMIRHQSQFHRWFSRQPLKFSQKEREGKTLYEVIFEYCEKSLSPAYDRCVWIDSANYWIRVRRAALPEIIAYLQACPVKCFGNSHREKSTVQGFFEKLHRMYCESTSSTGLRSSARRFWEFATTHFLCELDQNYLPVIWYTPIKPTQTNRFLFHVLLSMGSFRSETELLMSGSMRDAFQHAGLFDSNDPEGSVKKVTKTYLLKQLQHLPGGTRQFDRMLLAANKAFHNLFFDNTLAAQGLPPALYTKLIDETTKKVRKQIQNMTQSMCKCLLATLQATNIAGLPELDKLIDSQTNGIIPFDIGNIEQSQHQPDASFVEQQFARIKIKEKVSQYTNAYEFSPKCPVLIGDPGAGKTTTMLFGICIHLHVAFARTSRPLSVRGLRNLEFCTLPNCSAFPH</sequence>
<evidence type="ECO:0000313" key="3">
    <source>
        <dbReference type="Proteomes" id="UP001153069"/>
    </source>
</evidence>
<protein>
    <submittedName>
        <fullName evidence="2">Uncharacterized protein</fullName>
    </submittedName>
</protein>